<dbReference type="InterPro" id="IPR000524">
    <property type="entry name" value="Tscrpt_reg_HTH_GntR"/>
</dbReference>
<dbReference type="GO" id="GO:0030170">
    <property type="term" value="F:pyridoxal phosphate binding"/>
    <property type="evidence" value="ECO:0007669"/>
    <property type="project" value="InterPro"/>
</dbReference>
<reference evidence="7 8" key="1">
    <citation type="journal article" date="2006" name="Int. J. Syst. Evol. Microbiol.">
        <title>Myroides pelagicus sp. nov., isolated from seawater in Thailand.</title>
        <authorList>
            <person name="Yoon J."/>
            <person name="Maneerat S."/>
            <person name="Kawai F."/>
            <person name="Yokota A."/>
        </authorList>
    </citation>
    <scope>NUCLEOTIDE SEQUENCE [LARGE SCALE GENOMIC DNA]</scope>
    <source>
        <strain evidence="7 8">SM1T</strain>
    </source>
</reference>
<dbReference type="InterPro" id="IPR015422">
    <property type="entry name" value="PyrdxlP-dep_Trfase_small"/>
</dbReference>
<dbReference type="InterPro" id="IPR015424">
    <property type="entry name" value="PyrdxlP-dep_Trfase"/>
</dbReference>
<feature type="domain" description="HTH gntR-type" evidence="6">
    <location>
        <begin position="4"/>
        <end position="72"/>
    </location>
</feature>
<protein>
    <submittedName>
        <fullName evidence="7">Aminotransferase class I/II-fold pyridoxal phosphate-dependent enzyme</fullName>
    </submittedName>
</protein>
<dbReference type="InterPro" id="IPR004839">
    <property type="entry name" value="Aminotransferase_I/II_large"/>
</dbReference>
<organism evidence="7 8">
    <name type="scientific">Myroides pelagicus</name>
    <dbReference type="NCBI Taxonomy" id="270914"/>
    <lineage>
        <taxon>Bacteria</taxon>
        <taxon>Pseudomonadati</taxon>
        <taxon>Bacteroidota</taxon>
        <taxon>Flavobacteriia</taxon>
        <taxon>Flavobacteriales</taxon>
        <taxon>Flavobacteriaceae</taxon>
        <taxon>Myroides</taxon>
    </lineage>
</organism>
<dbReference type="AlphaFoldDB" id="A0A7K1GM66"/>
<keyword evidence="8" id="KW-1185">Reference proteome</keyword>
<keyword evidence="7" id="KW-0032">Aminotransferase</keyword>
<dbReference type="InterPro" id="IPR051446">
    <property type="entry name" value="HTH_trans_reg/aminotransferase"/>
</dbReference>
<evidence type="ECO:0000256" key="3">
    <source>
        <dbReference type="ARBA" id="ARBA00023015"/>
    </source>
</evidence>
<name>A0A7K1GM66_9FLAO</name>
<dbReference type="CDD" id="cd00609">
    <property type="entry name" value="AAT_like"/>
    <property type="match status" value="1"/>
</dbReference>
<dbReference type="SUPFAM" id="SSF46785">
    <property type="entry name" value="Winged helix' DNA-binding domain"/>
    <property type="match status" value="1"/>
</dbReference>
<keyword evidence="3" id="KW-0805">Transcription regulation</keyword>
<dbReference type="GO" id="GO:0003677">
    <property type="term" value="F:DNA binding"/>
    <property type="evidence" value="ECO:0007669"/>
    <property type="project" value="UniProtKB-KW"/>
</dbReference>
<accession>A0A7K1GM66</accession>
<evidence type="ECO:0000256" key="1">
    <source>
        <dbReference type="ARBA" id="ARBA00005384"/>
    </source>
</evidence>
<proteinExistence type="inferred from homology"/>
<keyword evidence="2" id="KW-0663">Pyridoxal phosphate</keyword>
<dbReference type="InterPro" id="IPR036388">
    <property type="entry name" value="WH-like_DNA-bd_sf"/>
</dbReference>
<dbReference type="CDD" id="cd07377">
    <property type="entry name" value="WHTH_GntR"/>
    <property type="match status" value="1"/>
</dbReference>
<dbReference type="PANTHER" id="PTHR46577">
    <property type="entry name" value="HTH-TYPE TRANSCRIPTIONAL REGULATORY PROTEIN GABR"/>
    <property type="match status" value="1"/>
</dbReference>
<dbReference type="Gene3D" id="1.10.10.10">
    <property type="entry name" value="Winged helix-like DNA-binding domain superfamily/Winged helix DNA-binding domain"/>
    <property type="match status" value="1"/>
</dbReference>
<evidence type="ECO:0000256" key="4">
    <source>
        <dbReference type="ARBA" id="ARBA00023125"/>
    </source>
</evidence>
<keyword evidence="7" id="KW-0808">Transferase</keyword>
<sequence>MEQEYIYQRIATSIADQIRGGVLKPGDRLPSVRMLCTTYKVSMNTASRIYQELEANGLVEAKPQSGYFVTNLSFVDIPLPEVSKPVLLANNKEPKEIIRKVYSNMGNRSLTLFSYSTLYDDFLPVMKMKKEMLAASRTLVNGGIEYDSVSGNLNLRRVIAQRSITWGGSLMEEDIVTANGSMSAISMCLLALGKPGDTIAIESPCYPGVFQLAIDLGFKVVELPTDPVTGIKVSALREAIDHIDLCLLISNYNTPMGSCMPESHKKEIVALLDQHNIPLIEDDVYGDLYFGNQRPSCCKAYDKTGNVLWCSSVSKTLAPGYRVGWVAPGKYKEQILRQKLLHEISTPGLMQEAVASFMRTGKYDKHLRKLRHGLYENYQKYLNTIITSFPVHTKINRPQGGLSLWIELDQRIDALALYDLAIAEGISIAPGRMFTVQEQFQNCIRLCIGLPWSISVDQKLQRLGELSKQLMK</sequence>
<dbReference type="PROSITE" id="PS50949">
    <property type="entry name" value="HTH_GNTR"/>
    <property type="match status" value="1"/>
</dbReference>
<evidence type="ECO:0000313" key="7">
    <source>
        <dbReference type="EMBL" id="MTH29911.1"/>
    </source>
</evidence>
<dbReference type="EMBL" id="WMJY01000016">
    <property type="protein sequence ID" value="MTH29911.1"/>
    <property type="molecule type" value="Genomic_DNA"/>
</dbReference>
<comment type="similarity">
    <text evidence="1">In the C-terminal section; belongs to the class-I pyridoxal-phosphate-dependent aminotransferase family.</text>
</comment>
<dbReference type="RefSeq" id="WP_155035903.1">
    <property type="nucleotide sequence ID" value="NZ_JBHTIG010000053.1"/>
</dbReference>
<dbReference type="Gene3D" id="3.90.1150.10">
    <property type="entry name" value="Aspartate Aminotransferase, domain 1"/>
    <property type="match status" value="1"/>
</dbReference>
<dbReference type="Proteomes" id="UP000488936">
    <property type="component" value="Unassembled WGS sequence"/>
</dbReference>
<keyword evidence="4" id="KW-0238">DNA-binding</keyword>
<evidence type="ECO:0000256" key="5">
    <source>
        <dbReference type="ARBA" id="ARBA00023163"/>
    </source>
</evidence>
<gene>
    <name evidence="7" type="ORF">GJV77_08280</name>
</gene>
<dbReference type="GO" id="GO:0003700">
    <property type="term" value="F:DNA-binding transcription factor activity"/>
    <property type="evidence" value="ECO:0007669"/>
    <property type="project" value="InterPro"/>
</dbReference>
<dbReference type="OrthoDB" id="9802328at2"/>
<dbReference type="Gene3D" id="3.40.640.10">
    <property type="entry name" value="Type I PLP-dependent aspartate aminotransferase-like (Major domain)"/>
    <property type="match status" value="1"/>
</dbReference>
<evidence type="ECO:0000259" key="6">
    <source>
        <dbReference type="PROSITE" id="PS50949"/>
    </source>
</evidence>
<dbReference type="GO" id="GO:0008483">
    <property type="term" value="F:transaminase activity"/>
    <property type="evidence" value="ECO:0007669"/>
    <property type="project" value="UniProtKB-KW"/>
</dbReference>
<dbReference type="PANTHER" id="PTHR46577:SF2">
    <property type="entry name" value="TRANSCRIPTIONAL REGULATORY PROTEIN"/>
    <property type="match status" value="1"/>
</dbReference>
<evidence type="ECO:0000256" key="2">
    <source>
        <dbReference type="ARBA" id="ARBA00022898"/>
    </source>
</evidence>
<comment type="caution">
    <text evidence="7">The sequence shown here is derived from an EMBL/GenBank/DDBJ whole genome shotgun (WGS) entry which is preliminary data.</text>
</comment>
<dbReference type="Pfam" id="PF00392">
    <property type="entry name" value="GntR"/>
    <property type="match status" value="1"/>
</dbReference>
<keyword evidence="5" id="KW-0804">Transcription</keyword>
<dbReference type="Pfam" id="PF00155">
    <property type="entry name" value="Aminotran_1_2"/>
    <property type="match status" value="1"/>
</dbReference>
<dbReference type="SMART" id="SM00345">
    <property type="entry name" value="HTH_GNTR"/>
    <property type="match status" value="1"/>
</dbReference>
<dbReference type="InterPro" id="IPR015421">
    <property type="entry name" value="PyrdxlP-dep_Trfase_major"/>
</dbReference>
<evidence type="ECO:0000313" key="8">
    <source>
        <dbReference type="Proteomes" id="UP000488936"/>
    </source>
</evidence>
<dbReference type="SUPFAM" id="SSF53383">
    <property type="entry name" value="PLP-dependent transferases"/>
    <property type="match status" value="1"/>
</dbReference>
<dbReference type="InterPro" id="IPR036390">
    <property type="entry name" value="WH_DNA-bd_sf"/>
</dbReference>